<dbReference type="InterPro" id="IPR051162">
    <property type="entry name" value="T4SS_component"/>
</dbReference>
<dbReference type="EMBL" id="CADIKH010000048">
    <property type="protein sequence ID" value="CAB3770821.1"/>
    <property type="molecule type" value="Genomic_DNA"/>
</dbReference>
<evidence type="ECO:0000256" key="1">
    <source>
        <dbReference type="SAM" id="MobiDB-lite"/>
    </source>
</evidence>
<feature type="region of interest" description="Disordered" evidence="1">
    <location>
        <begin position="878"/>
        <end position="903"/>
    </location>
</feature>
<evidence type="ECO:0008006" key="4">
    <source>
        <dbReference type="Google" id="ProtNLM"/>
    </source>
</evidence>
<organism evidence="2 3">
    <name type="scientific">Paraburkholderia humisilvae</name>
    <dbReference type="NCBI Taxonomy" id="627669"/>
    <lineage>
        <taxon>Bacteria</taxon>
        <taxon>Pseudomonadati</taxon>
        <taxon>Pseudomonadota</taxon>
        <taxon>Betaproteobacteria</taxon>
        <taxon>Burkholderiales</taxon>
        <taxon>Burkholderiaceae</taxon>
        <taxon>Paraburkholderia</taxon>
    </lineage>
</organism>
<dbReference type="PANTHER" id="PTHR30121:SF12">
    <property type="entry name" value="TYPE IV SECRETION SYSTEM PROTEIN CAGE"/>
    <property type="match status" value="1"/>
</dbReference>
<gene>
    <name evidence="2" type="ORF">LMG29542_06451</name>
</gene>
<dbReference type="RefSeq" id="WP_246356140.1">
    <property type="nucleotide sequence ID" value="NZ_CADIKH010000048.1"/>
</dbReference>
<name>A0A6J5EZF4_9BURK</name>
<evidence type="ECO:0000313" key="3">
    <source>
        <dbReference type="Proteomes" id="UP000494363"/>
    </source>
</evidence>
<proteinExistence type="predicted"/>
<dbReference type="InterPro" id="IPR027417">
    <property type="entry name" value="P-loop_NTPase"/>
</dbReference>
<dbReference type="Gene3D" id="3.40.50.300">
    <property type="entry name" value="P-loop containing nucleotide triphosphate hydrolases"/>
    <property type="match status" value="1"/>
</dbReference>
<dbReference type="SUPFAM" id="SSF52540">
    <property type="entry name" value="P-loop containing nucleoside triphosphate hydrolases"/>
    <property type="match status" value="1"/>
</dbReference>
<reference evidence="2 3" key="1">
    <citation type="submission" date="2020-04" db="EMBL/GenBank/DDBJ databases">
        <authorList>
            <person name="De Canck E."/>
        </authorList>
    </citation>
    <scope>NUCLEOTIDE SEQUENCE [LARGE SCALE GENOMIC DNA]</scope>
    <source>
        <strain evidence="2 3">LMG 29542</strain>
    </source>
</reference>
<sequence length="903" mass="102714">MRSRKLSPYDNESLAQIGQRISNPNRRSVAELVPWLFPYDASSGQIVNKDSGVAVTFGFAGPDTDSVSTYQVLEMLEHFSSSLRDLGRRPMTIWWTVLRRRTTHYPTRPMPDRMSQVVDDERRRTFETEGNYVNRHYFTLVLRPEVGIDRFAGRVVHGVTRDELSIPRAVWQATRAMFSDQYLFAYTASELPAVVDAFETAVQGFVASNSSLKAWRLTGKRLGAFMHNVCSPPSDDVTELDIPDTPALDIDMCDTEVAVGHDYLHFYSNGRCRFGIAAGVPGRRDFWPKRVSTRSLDGLLKIRGELTISHCFRLTSQGTAKRFIDSIRKYHEGRSVDVRALFAAALKGGEVGNQRKNESRTKAAREANTRAGRVEMAEEQYGFYNLSIISYSDVYEETPENVHEAAPKAYAQAVATHKAVEEALRGAQFVPVRETLHALSAFATTIPGMWRECARWSFIDTLALSRLLPLRGVSEGNMFNRHLSRELGRRLPALAAFMTEYGTPFWFTAYMMDLGHMLICGRSGFGKTIFMLLCATLFRKYPNLRIYGFDLKLSMRIPTILQRGRYLQFNPDLNAVPADERATCGPLTLLEHERHMPFLMDWICMLVGQRGYRATADDRMELEKSLRAAQKDQRLWRLKAIHTSLPKNSQFAKELATWVGGAVDARYFDNLSDSFSEAEWVTVATDGILSNKAVARPFLSYATYRIRDSMEQRRACGELGPTIIMLPEIWNLLDDEDFARQIGGWIVMMRSLLGNVWMDAQSPEQVSTSSIWPVIRDNVAIRVFVPVRKFNPATKLAYERDFGLTEAQIAAIRECRPKRDYFISEDGGMSRRVSVPLSIESEAILRSESSSQVLLDRHMKSGDPNWRDNYFSNAVERIRRERETAASEEDHNNEDRDDEQHAA</sequence>
<dbReference type="Proteomes" id="UP000494363">
    <property type="component" value="Unassembled WGS sequence"/>
</dbReference>
<evidence type="ECO:0000313" key="2">
    <source>
        <dbReference type="EMBL" id="CAB3770821.1"/>
    </source>
</evidence>
<protein>
    <recommendedName>
        <fullName evidence="4">Type IV secretion system protein virB4</fullName>
    </recommendedName>
</protein>
<accession>A0A6J5EZF4</accession>
<keyword evidence="3" id="KW-1185">Reference proteome</keyword>
<dbReference type="PANTHER" id="PTHR30121">
    <property type="entry name" value="UNCHARACTERIZED PROTEIN YJGR-RELATED"/>
    <property type="match status" value="1"/>
</dbReference>
<dbReference type="AlphaFoldDB" id="A0A6J5EZF4"/>